<dbReference type="InterPro" id="IPR011051">
    <property type="entry name" value="RmlC_Cupin_sf"/>
</dbReference>
<evidence type="ECO:0000256" key="2">
    <source>
        <dbReference type="ARBA" id="ARBA00022723"/>
    </source>
</evidence>
<comment type="similarity">
    <text evidence="1">Belongs to the cysteine dioxygenase family.</text>
</comment>
<keyword evidence="3" id="KW-0223">Dioxygenase</keyword>
<dbReference type="GO" id="GO:0008198">
    <property type="term" value="F:ferrous iron binding"/>
    <property type="evidence" value="ECO:0007669"/>
    <property type="project" value="TreeGrafter"/>
</dbReference>
<dbReference type="InterPro" id="IPR014710">
    <property type="entry name" value="RmlC-like_jellyroll"/>
</dbReference>
<dbReference type="SUPFAM" id="SSF51182">
    <property type="entry name" value="RmlC-like cupins"/>
    <property type="match status" value="1"/>
</dbReference>
<organism evidence="8 9">
    <name type="scientific">Microlunatus kandeliicorticis</name>
    <dbReference type="NCBI Taxonomy" id="1759536"/>
    <lineage>
        <taxon>Bacteria</taxon>
        <taxon>Bacillati</taxon>
        <taxon>Actinomycetota</taxon>
        <taxon>Actinomycetes</taxon>
        <taxon>Propionibacteriales</taxon>
        <taxon>Propionibacteriaceae</taxon>
        <taxon>Microlunatus</taxon>
    </lineage>
</organism>
<dbReference type="AlphaFoldDB" id="A0A7W3IVS1"/>
<keyword evidence="8" id="KW-0413">Isomerase</keyword>
<keyword evidence="5 6" id="KW-0408">Iron</keyword>
<name>A0A7W3IVS1_9ACTN</name>
<evidence type="ECO:0000256" key="5">
    <source>
        <dbReference type="ARBA" id="ARBA00023004"/>
    </source>
</evidence>
<evidence type="ECO:0000256" key="7">
    <source>
        <dbReference type="SAM" id="MobiDB-lite"/>
    </source>
</evidence>
<dbReference type="InterPro" id="IPR010300">
    <property type="entry name" value="CDO_1"/>
</dbReference>
<sequence>MPYASDPARTPASRHTDRFTAPTRGSRSTRPRINLVELATRLAGQQRLWQPLVAFDPAHRHYERLAAEPDFEAWVLTWLPGQGTAWHDHGGSAGAFTVLEGRLTERTASIDPRSDLAPRIDAGFRDLDAGEVRAFGTRHLHRVTNDHLRPAVSLHVYAPALVEMNEYTPVGSRLQLTTSQLAGANW</sequence>
<protein>
    <submittedName>
        <fullName evidence="8">Mannose-6-phosphate isomerase-like protein (Cupin superfamily)</fullName>
    </submittedName>
</protein>
<accession>A0A7W3IVS1</accession>
<evidence type="ECO:0000256" key="4">
    <source>
        <dbReference type="ARBA" id="ARBA00023002"/>
    </source>
</evidence>
<dbReference type="RefSeq" id="WP_182561823.1">
    <property type="nucleotide sequence ID" value="NZ_JACGWT010000007.1"/>
</dbReference>
<feature type="binding site" evidence="6">
    <location>
        <position position="89"/>
    </location>
    <ligand>
        <name>Fe cation</name>
        <dbReference type="ChEBI" id="CHEBI:24875"/>
        <note>catalytic</note>
    </ligand>
</feature>
<evidence type="ECO:0000256" key="3">
    <source>
        <dbReference type="ARBA" id="ARBA00022964"/>
    </source>
</evidence>
<keyword evidence="4" id="KW-0560">Oxidoreductase</keyword>
<evidence type="ECO:0000256" key="1">
    <source>
        <dbReference type="ARBA" id="ARBA00006622"/>
    </source>
</evidence>
<dbReference type="GO" id="GO:0016702">
    <property type="term" value="F:oxidoreductase activity, acting on single donors with incorporation of molecular oxygen, incorporation of two atoms of oxygen"/>
    <property type="evidence" value="ECO:0007669"/>
    <property type="project" value="InterPro"/>
</dbReference>
<dbReference type="Gene3D" id="2.60.120.10">
    <property type="entry name" value="Jelly Rolls"/>
    <property type="match status" value="1"/>
</dbReference>
<keyword evidence="9" id="KW-1185">Reference proteome</keyword>
<proteinExistence type="inferred from homology"/>
<dbReference type="PANTHER" id="PTHR12918">
    <property type="entry name" value="CYSTEINE DIOXYGENASE"/>
    <property type="match status" value="1"/>
</dbReference>
<dbReference type="Pfam" id="PF05995">
    <property type="entry name" value="CDO_I"/>
    <property type="match status" value="1"/>
</dbReference>
<evidence type="ECO:0000313" key="8">
    <source>
        <dbReference type="EMBL" id="MBA8796193.1"/>
    </source>
</evidence>
<gene>
    <name evidence="8" type="ORF">FHX74_003846</name>
</gene>
<comment type="caution">
    <text evidence="8">The sequence shown here is derived from an EMBL/GenBank/DDBJ whole genome shotgun (WGS) entry which is preliminary data.</text>
</comment>
<keyword evidence="2 6" id="KW-0479">Metal-binding</keyword>
<evidence type="ECO:0000256" key="6">
    <source>
        <dbReference type="PIRSR" id="PIRSR610300-51"/>
    </source>
</evidence>
<dbReference type="EMBL" id="JACGWT010000007">
    <property type="protein sequence ID" value="MBA8796193.1"/>
    <property type="molecule type" value="Genomic_DNA"/>
</dbReference>
<reference evidence="8 9" key="1">
    <citation type="submission" date="2020-07" db="EMBL/GenBank/DDBJ databases">
        <title>Sequencing the genomes of 1000 actinobacteria strains.</title>
        <authorList>
            <person name="Klenk H.-P."/>
        </authorList>
    </citation>
    <scope>NUCLEOTIDE SEQUENCE [LARGE SCALE GENOMIC DNA]</scope>
    <source>
        <strain evidence="8 9">DSM 100723</strain>
    </source>
</reference>
<evidence type="ECO:0000313" key="9">
    <source>
        <dbReference type="Proteomes" id="UP000523079"/>
    </source>
</evidence>
<feature type="region of interest" description="Disordered" evidence="7">
    <location>
        <begin position="1"/>
        <end position="30"/>
    </location>
</feature>
<dbReference type="PANTHER" id="PTHR12918:SF1">
    <property type="entry name" value="CYSTEINE DIOXYGENASE TYPE 1"/>
    <property type="match status" value="1"/>
</dbReference>
<feature type="binding site" evidence="6">
    <location>
        <position position="87"/>
    </location>
    <ligand>
        <name>Fe cation</name>
        <dbReference type="ChEBI" id="CHEBI:24875"/>
        <note>catalytic</note>
    </ligand>
</feature>
<dbReference type="CDD" id="cd10548">
    <property type="entry name" value="cupin_CDO"/>
    <property type="match status" value="1"/>
</dbReference>
<feature type="binding site" evidence="6">
    <location>
        <position position="141"/>
    </location>
    <ligand>
        <name>Fe cation</name>
        <dbReference type="ChEBI" id="CHEBI:24875"/>
        <note>catalytic</note>
    </ligand>
</feature>
<dbReference type="Proteomes" id="UP000523079">
    <property type="component" value="Unassembled WGS sequence"/>
</dbReference>
<dbReference type="GO" id="GO:0016853">
    <property type="term" value="F:isomerase activity"/>
    <property type="evidence" value="ECO:0007669"/>
    <property type="project" value="UniProtKB-KW"/>
</dbReference>